<dbReference type="Proteomes" id="UP000009234">
    <property type="component" value="Chromosome"/>
</dbReference>
<name>F6DM64_DESRL</name>
<reference evidence="1 2" key="2">
    <citation type="journal article" date="2012" name="Stand. Genomic Sci.">
        <title>Complete genome sequence of the sulfate-reducing firmicute Desulfotomaculum ruminis type strain (DL(T)).</title>
        <authorList>
            <person name="Spring S."/>
            <person name="Visser M."/>
            <person name="Lu M."/>
            <person name="Copeland A."/>
            <person name="Lapidus A."/>
            <person name="Lucas S."/>
            <person name="Cheng J.F."/>
            <person name="Han C."/>
            <person name="Tapia R."/>
            <person name="Goodwin L.A."/>
            <person name="Pitluck S."/>
            <person name="Ivanova N."/>
            <person name="Land M."/>
            <person name="Hauser L."/>
            <person name="Larimer F."/>
            <person name="Rohde M."/>
            <person name="Goker M."/>
            <person name="Detter J.C."/>
            <person name="Kyrpides N.C."/>
            <person name="Woyke T."/>
            <person name="Schaap P.J."/>
            <person name="Plugge C.M."/>
            <person name="Muyzer G."/>
            <person name="Kuever J."/>
            <person name="Pereira I.A."/>
            <person name="Parshina S.N."/>
            <person name="Bernier-Latmani R."/>
            <person name="Stams A.J."/>
            <person name="Klenk H.P."/>
        </authorList>
    </citation>
    <scope>NUCLEOTIDE SEQUENCE [LARGE SCALE GENOMIC DNA]</scope>
    <source>
        <strain evidence="2">ATCC 23193 / DSM 2154 / NCIB 8452 / DL</strain>
    </source>
</reference>
<accession>F6DM64</accession>
<dbReference type="KEGG" id="dru:Desru_1131"/>
<dbReference type="RefSeq" id="WP_013841177.1">
    <property type="nucleotide sequence ID" value="NC_015589.1"/>
</dbReference>
<dbReference type="EMBL" id="CP002780">
    <property type="protein sequence ID" value="AEG59406.1"/>
    <property type="molecule type" value="Genomic_DNA"/>
</dbReference>
<sequence length="126" mass="14560">MFRLWFMVVLCAFIALVGWGVQQTAEQFNRMVRPSEPIKAFAVQRTKEDQMQIEIAGEKMVIDQGTIENKLAASLDQMEQKWSEFRDSARLNGALAAVVGETRKQWEQLMASERVQAVNLWVRERI</sequence>
<protein>
    <submittedName>
        <fullName evidence="1">Uncharacterized protein</fullName>
    </submittedName>
</protein>
<keyword evidence="2" id="KW-1185">Reference proteome</keyword>
<evidence type="ECO:0000313" key="2">
    <source>
        <dbReference type="Proteomes" id="UP000009234"/>
    </source>
</evidence>
<dbReference type="AlphaFoldDB" id="F6DM64"/>
<evidence type="ECO:0000313" key="1">
    <source>
        <dbReference type="EMBL" id="AEG59406.1"/>
    </source>
</evidence>
<organism evidence="1 2">
    <name type="scientific">Desulforamulus ruminis (strain ATCC 23193 / DSM 2154 / NCIMB 8452 / DL)</name>
    <name type="common">Desulfotomaculum ruminis</name>
    <dbReference type="NCBI Taxonomy" id="696281"/>
    <lineage>
        <taxon>Bacteria</taxon>
        <taxon>Bacillati</taxon>
        <taxon>Bacillota</taxon>
        <taxon>Clostridia</taxon>
        <taxon>Eubacteriales</taxon>
        <taxon>Peptococcaceae</taxon>
        <taxon>Desulforamulus</taxon>
    </lineage>
</organism>
<reference evidence="2" key="1">
    <citation type="submission" date="2011-05" db="EMBL/GenBank/DDBJ databases">
        <title>Complete sequence of Desulfotomaculum ruminis DSM 2154.</title>
        <authorList>
            <person name="Lucas S."/>
            <person name="Copeland A."/>
            <person name="Lapidus A."/>
            <person name="Cheng J.-F."/>
            <person name="Goodwin L."/>
            <person name="Pitluck S."/>
            <person name="Lu M."/>
            <person name="Detter J.C."/>
            <person name="Han C."/>
            <person name="Tapia R."/>
            <person name="Land M."/>
            <person name="Hauser L."/>
            <person name="Kyrpides N."/>
            <person name="Ivanova N."/>
            <person name="Mikhailova N."/>
            <person name="Pagani I."/>
            <person name="Stams A.J.M."/>
            <person name="Plugge C.M."/>
            <person name="Muyzer G."/>
            <person name="Kuever J."/>
            <person name="Parshina S.N."/>
            <person name="Ivanova A.E."/>
            <person name="Nazina T.N."/>
            <person name="Brambilla E."/>
            <person name="Spring S."/>
            <person name="Klenk H.-P."/>
            <person name="Woyke T."/>
        </authorList>
    </citation>
    <scope>NUCLEOTIDE SEQUENCE [LARGE SCALE GENOMIC DNA]</scope>
    <source>
        <strain evidence="2">ATCC 23193 / DSM 2154 / NCIB 8452 / DL</strain>
    </source>
</reference>
<dbReference type="HOGENOM" id="CLU_1872076_0_0_9"/>
<dbReference type="OrthoDB" id="1787351at2"/>
<proteinExistence type="predicted"/>
<gene>
    <name evidence="1" type="ordered locus">Desru_1131</name>
</gene>